<keyword evidence="2" id="KW-0489">Methyltransferase</keyword>
<dbReference type="Proteomes" id="UP000643610">
    <property type="component" value="Unassembled WGS sequence"/>
</dbReference>
<evidence type="ECO:0000313" key="3">
    <source>
        <dbReference type="Proteomes" id="UP000643610"/>
    </source>
</evidence>
<dbReference type="GO" id="GO:0032259">
    <property type="term" value="P:methylation"/>
    <property type="evidence" value="ECO:0007669"/>
    <property type="project" value="UniProtKB-KW"/>
</dbReference>
<keyword evidence="2" id="KW-0808">Transferase</keyword>
<dbReference type="Gene3D" id="3.40.50.150">
    <property type="entry name" value="Vaccinia Virus protein VP39"/>
    <property type="match status" value="1"/>
</dbReference>
<evidence type="ECO:0000259" key="1">
    <source>
        <dbReference type="Pfam" id="PF08241"/>
    </source>
</evidence>
<name>A0ABR6XSP3_9BURK</name>
<protein>
    <submittedName>
        <fullName evidence="2">Class I SAM-dependent methyltransferase</fullName>
    </submittedName>
</protein>
<dbReference type="InterPro" id="IPR013216">
    <property type="entry name" value="Methyltransf_11"/>
</dbReference>
<keyword evidence="3" id="KW-1185">Reference proteome</keyword>
<sequence>MDILEHNRKAWNRESAEGGEWSLPVDSSLVQNAKAGRWEVILTPNKPVPPRWFGELSGKKVLCLASGGGQQAPILAAAGAQVVSFDLSEVQLEKDRLVSDRDGLGIQCIRGDMANLSVFPDAEFDLIFHPVSNVFVPNVAPVWRECYRVLKSGGSLLAGFMNPAFFLFDHDSESNTLTVKFKLPYREPESLSEAGRVAVEKGGRALEFGHTLESQIGGQLSAGFILRDLYEDYWSDEATPLNAYSPTSIATWAEKRDF</sequence>
<reference evidence="2 3" key="1">
    <citation type="submission" date="2020-08" db="EMBL/GenBank/DDBJ databases">
        <title>Novel species isolated from subtropical streams in China.</title>
        <authorList>
            <person name="Lu H."/>
        </authorList>
    </citation>
    <scope>NUCLEOTIDE SEQUENCE [LARGE SCALE GENOMIC DNA]</scope>
    <source>
        <strain evidence="2 3">KCTC 52442</strain>
    </source>
</reference>
<proteinExistence type="predicted"/>
<dbReference type="EMBL" id="JACOFU010000005">
    <property type="protein sequence ID" value="MBC3832504.1"/>
    <property type="molecule type" value="Genomic_DNA"/>
</dbReference>
<dbReference type="CDD" id="cd02440">
    <property type="entry name" value="AdoMet_MTases"/>
    <property type="match status" value="1"/>
</dbReference>
<dbReference type="SUPFAM" id="SSF53335">
    <property type="entry name" value="S-adenosyl-L-methionine-dependent methyltransferases"/>
    <property type="match status" value="1"/>
</dbReference>
<evidence type="ECO:0000313" key="2">
    <source>
        <dbReference type="EMBL" id="MBC3832504.1"/>
    </source>
</evidence>
<gene>
    <name evidence="2" type="ORF">H8K33_13435</name>
</gene>
<dbReference type="GO" id="GO:0008168">
    <property type="term" value="F:methyltransferase activity"/>
    <property type="evidence" value="ECO:0007669"/>
    <property type="project" value="UniProtKB-KW"/>
</dbReference>
<organism evidence="2 3">
    <name type="scientific">Undibacterium amnicola</name>
    <dbReference type="NCBI Taxonomy" id="1834038"/>
    <lineage>
        <taxon>Bacteria</taxon>
        <taxon>Pseudomonadati</taxon>
        <taxon>Pseudomonadota</taxon>
        <taxon>Betaproteobacteria</taxon>
        <taxon>Burkholderiales</taxon>
        <taxon>Oxalobacteraceae</taxon>
        <taxon>Undibacterium</taxon>
    </lineage>
</organism>
<dbReference type="Pfam" id="PF08241">
    <property type="entry name" value="Methyltransf_11"/>
    <property type="match status" value="1"/>
</dbReference>
<dbReference type="InterPro" id="IPR029063">
    <property type="entry name" value="SAM-dependent_MTases_sf"/>
</dbReference>
<accession>A0ABR6XSP3</accession>
<comment type="caution">
    <text evidence="2">The sequence shown here is derived from an EMBL/GenBank/DDBJ whole genome shotgun (WGS) entry which is preliminary data.</text>
</comment>
<feature type="domain" description="Methyltransferase type 11" evidence="1">
    <location>
        <begin position="62"/>
        <end position="157"/>
    </location>
</feature>